<proteinExistence type="predicted"/>
<feature type="compositionally biased region" description="Polar residues" evidence="2">
    <location>
        <begin position="109"/>
        <end position="121"/>
    </location>
</feature>
<protein>
    <recommendedName>
        <fullName evidence="5">Coiled-coil domain-containing protein 177-like</fullName>
    </recommendedName>
</protein>
<feature type="region of interest" description="Disordered" evidence="2">
    <location>
        <begin position="94"/>
        <end position="161"/>
    </location>
</feature>
<name>A0A6J8DFL0_MYTCO</name>
<dbReference type="PANTHER" id="PTHR33663">
    <property type="entry name" value="COILED-COIL DOMAIN-CONTAINING PROTEIN 177"/>
    <property type="match status" value="1"/>
</dbReference>
<feature type="region of interest" description="Disordered" evidence="2">
    <location>
        <begin position="189"/>
        <end position="225"/>
    </location>
</feature>
<evidence type="ECO:0000256" key="2">
    <source>
        <dbReference type="SAM" id="MobiDB-lite"/>
    </source>
</evidence>
<keyword evidence="1" id="KW-0175">Coiled coil</keyword>
<dbReference type="PANTHER" id="PTHR33663:SF2">
    <property type="entry name" value="COILED-COIL DOMAIN-CONTAINING PROTEIN 177"/>
    <property type="match status" value="1"/>
</dbReference>
<feature type="coiled-coil region" evidence="1">
    <location>
        <begin position="476"/>
        <end position="503"/>
    </location>
</feature>
<feature type="compositionally biased region" description="Basic residues" evidence="2">
    <location>
        <begin position="193"/>
        <end position="214"/>
    </location>
</feature>
<gene>
    <name evidence="3" type="ORF">MCOR_40316</name>
</gene>
<feature type="coiled-coil region" evidence="1">
    <location>
        <begin position="547"/>
        <end position="574"/>
    </location>
</feature>
<dbReference type="EMBL" id="CACVKT020007264">
    <property type="protein sequence ID" value="CAC5406779.1"/>
    <property type="molecule type" value="Genomic_DNA"/>
</dbReference>
<sequence length="645" mass="76763">MSEDPKIHIDFYNFEDPVYEDSKYVLTSPRSLEACAKVGVKPVDILYKPLTDFQEELLPQDIPLRTIYNIYDEHEQERQRLLKLCKEERKKLVDGEGTTKKTARRKLGLNTTSQKTGTSTQRRSRTPNRSKITGTRSQSEEDLKKTKSSLQRTRTAWATSVGHKRVTNDELNNRVKELHEESLKLREELLSKKEKRSRQSPKSRPKSTPIRRSRSTSSLVSNGSSCLLNRSTIDSAQPISNTRLKKTLNKSIDTSHVVVTPRDQRILELMMTKGEQERATNRDRFIADLTWEHQRKLEEESRVQSEMKRRRMLAEENRIKLLKKMESEKRRQRREKSQLERKEQSLHQAMQKWDISSRTQQKQKDLQIKERKDKEQLKRRIQTRNKKIKARDELEMKDLMVQQQDFEIKSVAQRKQDRILRDSLMKMLHNRKERDQFESRHTVVEKESRENRKDLEKDVHIKMTESERKYQDVLQQRDIQINLNKLERQKKQAIVRTSQHKMEEELEEWRENVINRRKVTERQASENAIKTIEHKALKAHDDRVNREKIQQRNIQKIQDEVEAWKQETEDYIAVKDRKILTAQQEKDTTILQSRFVASQSSQLRDELKERYGGESFDKKLLRAELFNKLGLAYTKPSTSKSCKKR</sequence>
<dbReference type="Pfam" id="PF15558">
    <property type="entry name" value="DUF4659"/>
    <property type="match status" value="1"/>
</dbReference>
<dbReference type="AlphaFoldDB" id="A0A6J8DFL0"/>
<organism evidence="3 4">
    <name type="scientific">Mytilus coruscus</name>
    <name type="common">Sea mussel</name>
    <dbReference type="NCBI Taxonomy" id="42192"/>
    <lineage>
        <taxon>Eukaryota</taxon>
        <taxon>Metazoa</taxon>
        <taxon>Spiralia</taxon>
        <taxon>Lophotrochozoa</taxon>
        <taxon>Mollusca</taxon>
        <taxon>Bivalvia</taxon>
        <taxon>Autobranchia</taxon>
        <taxon>Pteriomorphia</taxon>
        <taxon>Mytilida</taxon>
        <taxon>Mytiloidea</taxon>
        <taxon>Mytilidae</taxon>
        <taxon>Mytilinae</taxon>
        <taxon>Mytilus</taxon>
    </lineage>
</organism>
<evidence type="ECO:0000313" key="4">
    <source>
        <dbReference type="Proteomes" id="UP000507470"/>
    </source>
</evidence>
<dbReference type="OrthoDB" id="200110at2759"/>
<feature type="compositionally biased region" description="Basic and acidic residues" evidence="2">
    <location>
        <begin position="362"/>
        <end position="378"/>
    </location>
</feature>
<feature type="compositionally biased region" description="Polar residues" evidence="2">
    <location>
        <begin position="148"/>
        <end position="158"/>
    </location>
</feature>
<dbReference type="Proteomes" id="UP000507470">
    <property type="component" value="Unassembled WGS sequence"/>
</dbReference>
<feature type="region of interest" description="Disordered" evidence="2">
    <location>
        <begin position="326"/>
        <end position="380"/>
    </location>
</feature>
<evidence type="ECO:0000313" key="3">
    <source>
        <dbReference type="EMBL" id="CAC5406779.1"/>
    </source>
</evidence>
<dbReference type="InterPro" id="IPR029090">
    <property type="entry name" value="DUF4659"/>
</dbReference>
<feature type="compositionally biased region" description="Basic and acidic residues" evidence="2">
    <location>
        <begin position="326"/>
        <end position="345"/>
    </location>
</feature>
<accession>A0A6J8DFL0</accession>
<evidence type="ECO:0008006" key="5">
    <source>
        <dbReference type="Google" id="ProtNLM"/>
    </source>
</evidence>
<evidence type="ECO:0000256" key="1">
    <source>
        <dbReference type="SAM" id="Coils"/>
    </source>
</evidence>
<keyword evidence="4" id="KW-1185">Reference proteome</keyword>
<reference evidence="3 4" key="1">
    <citation type="submission" date="2020-06" db="EMBL/GenBank/DDBJ databases">
        <authorList>
            <person name="Li R."/>
            <person name="Bekaert M."/>
        </authorList>
    </citation>
    <scope>NUCLEOTIDE SEQUENCE [LARGE SCALE GENOMIC DNA]</scope>
    <source>
        <strain evidence="4">wild</strain>
    </source>
</reference>